<proteinExistence type="predicted"/>
<gene>
    <name evidence="2" type="ORF">IMZ08_16975</name>
</gene>
<dbReference type="RefSeq" id="WP_193538679.1">
    <property type="nucleotide sequence ID" value="NZ_JADCLJ010000024.1"/>
</dbReference>
<feature type="transmembrane region" description="Helical" evidence="1">
    <location>
        <begin position="6"/>
        <end position="23"/>
    </location>
</feature>
<keyword evidence="1" id="KW-1133">Transmembrane helix</keyword>
<feature type="transmembrane region" description="Helical" evidence="1">
    <location>
        <begin position="128"/>
        <end position="146"/>
    </location>
</feature>
<keyword evidence="1" id="KW-0472">Membrane</keyword>
<feature type="transmembrane region" description="Helical" evidence="1">
    <location>
        <begin position="30"/>
        <end position="47"/>
    </location>
</feature>
<comment type="caution">
    <text evidence="2">The sequence shown here is derived from an EMBL/GenBank/DDBJ whole genome shotgun (WGS) entry which is preliminary data.</text>
</comment>
<feature type="transmembrane region" description="Helical" evidence="1">
    <location>
        <begin position="90"/>
        <end position="108"/>
    </location>
</feature>
<feature type="transmembrane region" description="Helical" evidence="1">
    <location>
        <begin position="67"/>
        <end position="83"/>
    </location>
</feature>
<organism evidence="2 3">
    <name type="scientific">Litchfieldia luteola</name>
    <dbReference type="NCBI Taxonomy" id="682179"/>
    <lineage>
        <taxon>Bacteria</taxon>
        <taxon>Bacillati</taxon>
        <taxon>Bacillota</taxon>
        <taxon>Bacilli</taxon>
        <taxon>Bacillales</taxon>
        <taxon>Bacillaceae</taxon>
        <taxon>Litchfieldia</taxon>
    </lineage>
</organism>
<dbReference type="EMBL" id="JADCLJ010000024">
    <property type="protein sequence ID" value="MBE4909728.1"/>
    <property type="molecule type" value="Genomic_DNA"/>
</dbReference>
<reference evidence="2 3" key="1">
    <citation type="submission" date="2020-10" db="EMBL/GenBank/DDBJ databases">
        <title>Bacillus sp. HD4P25, an endophyte from a halophyte.</title>
        <authorList>
            <person name="Sun J.-Q."/>
        </authorList>
    </citation>
    <scope>NUCLEOTIDE SEQUENCE [LARGE SCALE GENOMIC DNA]</scope>
    <source>
        <strain evidence="2 3">YIM 93174</strain>
    </source>
</reference>
<keyword evidence="1" id="KW-0812">Transmembrane</keyword>
<dbReference type="Proteomes" id="UP001516662">
    <property type="component" value="Unassembled WGS sequence"/>
</dbReference>
<protein>
    <recommendedName>
        <fullName evidence="4">ATP synthase F0 subunit 6</fullName>
    </recommendedName>
</protein>
<evidence type="ECO:0000313" key="3">
    <source>
        <dbReference type="Proteomes" id="UP001516662"/>
    </source>
</evidence>
<keyword evidence="3" id="KW-1185">Reference proteome</keyword>
<name>A0ABR9QMJ1_9BACI</name>
<accession>A0ABR9QMJ1</accession>
<sequence>MNTNRWLLLGALILPWLSIPILGKKYIKRFLPATIFITTFVHFEGLFAEKRKWWWFFERLHPKMNGMTPFLLGPFTVGTLWIMRFTFGNFFLYIVTNFLVHLAFVFPLMNWLTKIGIGSLIRFNRMQLLALFTFKAAMLYGFQMLVEKIKNIGQDTNQSINN</sequence>
<evidence type="ECO:0008006" key="4">
    <source>
        <dbReference type="Google" id="ProtNLM"/>
    </source>
</evidence>
<evidence type="ECO:0000256" key="1">
    <source>
        <dbReference type="SAM" id="Phobius"/>
    </source>
</evidence>
<evidence type="ECO:0000313" key="2">
    <source>
        <dbReference type="EMBL" id="MBE4909728.1"/>
    </source>
</evidence>